<protein>
    <submittedName>
        <fullName evidence="2">Uncharacterized protein</fullName>
    </submittedName>
</protein>
<sequence>MSRATLEHAASTLEEAADAASGEDTKERLENQSSQFETLADADRGPDHGKLARHEHVLTEIADEEGGAVANLIAEALESIHAYRETLEGV</sequence>
<dbReference type="AlphaFoldDB" id="A0A1H6G1W8"/>
<proteinExistence type="predicted"/>
<evidence type="ECO:0000313" key="3">
    <source>
        <dbReference type="Proteomes" id="UP000199112"/>
    </source>
</evidence>
<dbReference type="Proteomes" id="UP000199112">
    <property type="component" value="Unassembled WGS sequence"/>
</dbReference>
<dbReference type="EMBL" id="FNWL01000003">
    <property type="protein sequence ID" value="SEH17081.1"/>
    <property type="molecule type" value="Genomic_DNA"/>
</dbReference>
<name>A0A1H6G1W8_9EURY</name>
<dbReference type="OrthoDB" id="197463at2157"/>
<organism evidence="2 3">
    <name type="scientific">Natronorubrum sediminis</name>
    <dbReference type="NCBI Taxonomy" id="640943"/>
    <lineage>
        <taxon>Archaea</taxon>
        <taxon>Methanobacteriati</taxon>
        <taxon>Methanobacteriota</taxon>
        <taxon>Stenosarchaea group</taxon>
        <taxon>Halobacteria</taxon>
        <taxon>Halobacteriales</taxon>
        <taxon>Natrialbaceae</taxon>
        <taxon>Natronorubrum</taxon>
    </lineage>
</organism>
<dbReference type="RefSeq" id="WP_090507749.1">
    <property type="nucleotide sequence ID" value="NZ_FNWL01000003.1"/>
</dbReference>
<dbReference type="Pfam" id="PF24430">
    <property type="entry name" value="DUF7553"/>
    <property type="match status" value="1"/>
</dbReference>
<accession>A0A1H6G1W8</accession>
<keyword evidence="3" id="KW-1185">Reference proteome</keyword>
<evidence type="ECO:0000313" key="2">
    <source>
        <dbReference type="EMBL" id="SEH17081.1"/>
    </source>
</evidence>
<evidence type="ECO:0000256" key="1">
    <source>
        <dbReference type="SAM" id="MobiDB-lite"/>
    </source>
</evidence>
<dbReference type="InterPro" id="IPR055975">
    <property type="entry name" value="DUF7553"/>
</dbReference>
<reference evidence="3" key="1">
    <citation type="submission" date="2016-10" db="EMBL/GenBank/DDBJ databases">
        <authorList>
            <person name="Varghese N."/>
            <person name="Submissions S."/>
        </authorList>
    </citation>
    <scope>NUCLEOTIDE SEQUENCE [LARGE SCALE GENOMIC DNA]</scope>
    <source>
        <strain evidence="3">CGMCC 1.8981</strain>
    </source>
</reference>
<gene>
    <name evidence="2" type="ORF">SAMN04487967_2966</name>
</gene>
<feature type="region of interest" description="Disordered" evidence="1">
    <location>
        <begin position="1"/>
        <end position="49"/>
    </location>
</feature>
<feature type="compositionally biased region" description="Low complexity" evidence="1">
    <location>
        <begin position="9"/>
        <end position="20"/>
    </location>
</feature>